<dbReference type="SMART" id="SM00100">
    <property type="entry name" value="cNMP"/>
    <property type="match status" value="1"/>
</dbReference>
<evidence type="ECO:0000256" key="1">
    <source>
        <dbReference type="ARBA" id="ARBA00023015"/>
    </source>
</evidence>
<dbReference type="Proteomes" id="UP000046122">
    <property type="component" value="Unassembled WGS sequence"/>
</dbReference>
<feature type="domain" description="HTH crp-type" evidence="5">
    <location>
        <begin position="148"/>
        <end position="221"/>
    </location>
</feature>
<dbReference type="InterPro" id="IPR014710">
    <property type="entry name" value="RmlC-like_jellyroll"/>
</dbReference>
<evidence type="ECO:0000259" key="5">
    <source>
        <dbReference type="PROSITE" id="PS51063"/>
    </source>
</evidence>
<dbReference type="Pfam" id="PF13545">
    <property type="entry name" value="HTH_Crp_2"/>
    <property type="match status" value="1"/>
</dbReference>
<dbReference type="GO" id="GO:0003677">
    <property type="term" value="F:DNA binding"/>
    <property type="evidence" value="ECO:0007669"/>
    <property type="project" value="UniProtKB-KW"/>
</dbReference>
<dbReference type="PROSITE" id="PS50042">
    <property type="entry name" value="CNMP_BINDING_3"/>
    <property type="match status" value="1"/>
</dbReference>
<evidence type="ECO:0000256" key="2">
    <source>
        <dbReference type="ARBA" id="ARBA00023125"/>
    </source>
</evidence>
<gene>
    <name evidence="6" type="ORF">MPL3356_140244</name>
    <name evidence="7" type="ORF">MPL3365_230152</name>
</gene>
<evidence type="ECO:0000313" key="9">
    <source>
        <dbReference type="Proteomes" id="UP000046122"/>
    </source>
</evidence>
<dbReference type="InterPro" id="IPR018490">
    <property type="entry name" value="cNMP-bd_dom_sf"/>
</dbReference>
<evidence type="ECO:0000259" key="4">
    <source>
        <dbReference type="PROSITE" id="PS50042"/>
    </source>
</evidence>
<organism evidence="7 9">
    <name type="scientific">Mesorhizobium plurifarium</name>
    <dbReference type="NCBI Taxonomy" id="69974"/>
    <lineage>
        <taxon>Bacteria</taxon>
        <taxon>Pseudomonadati</taxon>
        <taxon>Pseudomonadota</taxon>
        <taxon>Alphaproteobacteria</taxon>
        <taxon>Hyphomicrobiales</taxon>
        <taxon>Phyllobacteriaceae</taxon>
        <taxon>Mesorhizobium</taxon>
    </lineage>
</organism>
<feature type="domain" description="Cyclic nucleotide-binding" evidence="4">
    <location>
        <begin position="14"/>
        <end position="103"/>
    </location>
</feature>
<dbReference type="SUPFAM" id="SSF46785">
    <property type="entry name" value="Winged helix' DNA-binding domain"/>
    <property type="match status" value="1"/>
</dbReference>
<dbReference type="PANTHER" id="PTHR24567">
    <property type="entry name" value="CRP FAMILY TRANSCRIPTIONAL REGULATORY PROTEIN"/>
    <property type="match status" value="1"/>
</dbReference>
<dbReference type="SMART" id="SM00419">
    <property type="entry name" value="HTH_CRP"/>
    <property type="match status" value="1"/>
</dbReference>
<proteinExistence type="predicted"/>
<dbReference type="CDD" id="cd00038">
    <property type="entry name" value="CAP_ED"/>
    <property type="match status" value="1"/>
</dbReference>
<dbReference type="Proteomes" id="UP000045285">
    <property type="component" value="Unassembled WGS sequence"/>
</dbReference>
<dbReference type="GO" id="GO:0005829">
    <property type="term" value="C:cytosol"/>
    <property type="evidence" value="ECO:0007669"/>
    <property type="project" value="TreeGrafter"/>
</dbReference>
<dbReference type="SUPFAM" id="SSF51206">
    <property type="entry name" value="cAMP-binding domain-like"/>
    <property type="match status" value="1"/>
</dbReference>
<dbReference type="PROSITE" id="PS51063">
    <property type="entry name" value="HTH_CRP_2"/>
    <property type="match status" value="1"/>
</dbReference>
<keyword evidence="3" id="KW-0804">Transcription</keyword>
<dbReference type="AlphaFoldDB" id="A0A090G4L5"/>
<reference evidence="7 9" key="2">
    <citation type="submission" date="2014-08" db="EMBL/GenBank/DDBJ databases">
        <authorList>
            <person name="Moulin Lionel"/>
        </authorList>
    </citation>
    <scope>NUCLEOTIDE SEQUENCE [LARGE SCALE GENOMIC DNA]</scope>
</reference>
<dbReference type="CDD" id="cd00092">
    <property type="entry name" value="HTH_CRP"/>
    <property type="match status" value="1"/>
</dbReference>
<dbReference type="Gene3D" id="2.60.120.10">
    <property type="entry name" value="Jelly Rolls"/>
    <property type="match status" value="1"/>
</dbReference>
<dbReference type="InterPro" id="IPR012318">
    <property type="entry name" value="HTH_CRP"/>
</dbReference>
<reference evidence="8" key="1">
    <citation type="submission" date="2014-08" db="EMBL/GenBank/DDBJ databases">
        <authorList>
            <person name="Moulin L."/>
        </authorList>
    </citation>
    <scope>NUCLEOTIDE SEQUENCE [LARGE SCALE GENOMIC DNA]</scope>
</reference>
<name>A0A090G4L5_MESPL</name>
<dbReference type="InterPro" id="IPR036388">
    <property type="entry name" value="WH-like_DNA-bd_sf"/>
</dbReference>
<dbReference type="PRINTS" id="PR00034">
    <property type="entry name" value="HTHCRP"/>
</dbReference>
<dbReference type="Pfam" id="PF00027">
    <property type="entry name" value="cNMP_binding"/>
    <property type="match status" value="1"/>
</dbReference>
<protein>
    <submittedName>
        <fullName evidence="7">Crp/FNR family transcriptional regulator</fullName>
    </submittedName>
</protein>
<accession>A0A090G4L5</accession>
<evidence type="ECO:0000256" key="3">
    <source>
        <dbReference type="ARBA" id="ARBA00023163"/>
    </source>
</evidence>
<evidence type="ECO:0000313" key="6">
    <source>
        <dbReference type="EMBL" id="CDX13529.1"/>
    </source>
</evidence>
<dbReference type="PANTHER" id="PTHR24567:SF28">
    <property type="entry name" value="LISTERIOLYSIN REGULATORY PROTEIN"/>
    <property type="match status" value="1"/>
</dbReference>
<dbReference type="EMBL" id="CCNE01000016">
    <property type="protein sequence ID" value="CDX56309.1"/>
    <property type="molecule type" value="Genomic_DNA"/>
</dbReference>
<keyword evidence="1" id="KW-0805">Transcription regulation</keyword>
<dbReference type="InterPro" id="IPR036390">
    <property type="entry name" value="WH_DNA-bd_sf"/>
</dbReference>
<dbReference type="EMBL" id="CCMZ01000006">
    <property type="protein sequence ID" value="CDX13529.1"/>
    <property type="molecule type" value="Genomic_DNA"/>
</dbReference>
<dbReference type="Gene3D" id="1.10.10.10">
    <property type="entry name" value="Winged helix-like DNA-binding domain superfamily/Winged helix DNA-binding domain"/>
    <property type="match status" value="1"/>
</dbReference>
<evidence type="ECO:0000313" key="8">
    <source>
        <dbReference type="Proteomes" id="UP000045285"/>
    </source>
</evidence>
<dbReference type="GO" id="GO:0003700">
    <property type="term" value="F:DNA-binding transcription factor activity"/>
    <property type="evidence" value="ECO:0007669"/>
    <property type="project" value="TreeGrafter"/>
</dbReference>
<dbReference type="InterPro" id="IPR000595">
    <property type="entry name" value="cNMP-bd_dom"/>
</dbReference>
<dbReference type="InterPro" id="IPR050397">
    <property type="entry name" value="Env_Response_Regulators"/>
</dbReference>
<keyword evidence="2" id="KW-0238">DNA-binding</keyword>
<sequence length="234" mass="25665">MASLDRSLIAGLPVFDGIAAADLDRIISQARSMRIARDQLVFEQEQEAHSFFLLLDGHVRVVKSTPDGHEVTVRYISPGELMGIASALGRTTYPANAIAAVDCVALAWPSQLWPTFATSFPSFSANTYKVVGSRLQDAHTRVIEMSTEQVEQRVAHALLKLIKQSGKKTEEGIMIDFPISRQDVAEMTGTTLHTVSRLLSAWEDQGLVKSGRQRVVVIEPHRLVVVSEGRGSKS</sequence>
<evidence type="ECO:0000313" key="7">
    <source>
        <dbReference type="EMBL" id="CDX56309.1"/>
    </source>
</evidence>
<keyword evidence="8" id="KW-1185">Reference proteome</keyword>